<evidence type="ECO:0000313" key="20">
    <source>
        <dbReference type="EMBL" id="CAL1374705.1"/>
    </source>
</evidence>
<dbReference type="GO" id="GO:0005524">
    <property type="term" value="F:ATP binding"/>
    <property type="evidence" value="ECO:0007669"/>
    <property type="project" value="UniProtKB-UniRule"/>
</dbReference>
<dbReference type="GO" id="GO:0016020">
    <property type="term" value="C:membrane"/>
    <property type="evidence" value="ECO:0007669"/>
    <property type="project" value="UniProtKB-SubCell"/>
</dbReference>
<dbReference type="Gene3D" id="2.130.10.30">
    <property type="entry name" value="Regulator of chromosome condensation 1/beta-lactamase-inhibitor protein II"/>
    <property type="match status" value="2"/>
</dbReference>
<keyword evidence="10 17" id="KW-1133">Transmembrane helix</keyword>
<evidence type="ECO:0000256" key="4">
    <source>
        <dbReference type="ARBA" id="ARBA00022679"/>
    </source>
</evidence>
<dbReference type="InterPro" id="IPR011009">
    <property type="entry name" value="Kinase-like_dom_sf"/>
</dbReference>
<evidence type="ECO:0000256" key="2">
    <source>
        <dbReference type="ARBA" id="ARBA00012513"/>
    </source>
</evidence>
<name>A0AAV2DLB1_9ROSI</name>
<dbReference type="EC" id="2.7.11.1" evidence="2"/>
<dbReference type="FunFam" id="1.10.510.10:FF:000569">
    <property type="entry name" value="Serine/threonine-protein kinase-like protein CCR4"/>
    <property type="match status" value="1"/>
</dbReference>
<keyword evidence="4" id="KW-0808">Transferase</keyword>
<feature type="region of interest" description="Disordered" evidence="16">
    <location>
        <begin position="405"/>
        <end position="429"/>
    </location>
</feature>
<feature type="transmembrane region" description="Helical" evidence="17">
    <location>
        <begin position="436"/>
        <end position="459"/>
    </location>
</feature>
<evidence type="ECO:0000256" key="15">
    <source>
        <dbReference type="PROSITE-ProRule" id="PRU10141"/>
    </source>
</evidence>
<keyword evidence="21" id="KW-1185">Reference proteome</keyword>
<feature type="compositionally biased region" description="Low complexity" evidence="16">
    <location>
        <begin position="499"/>
        <end position="510"/>
    </location>
</feature>
<keyword evidence="9 15" id="KW-0067">ATP-binding</keyword>
<dbReference type="PROSITE" id="PS00107">
    <property type="entry name" value="PROTEIN_KINASE_ATP"/>
    <property type="match status" value="1"/>
</dbReference>
<evidence type="ECO:0000256" key="10">
    <source>
        <dbReference type="ARBA" id="ARBA00022989"/>
    </source>
</evidence>
<dbReference type="PANTHER" id="PTHR46146">
    <property type="entry name" value="SERINE/THREONINE-PROTEIN KINASE-LIKE PROTEIN CCR4"/>
    <property type="match status" value="1"/>
</dbReference>
<dbReference type="SUPFAM" id="SSF56112">
    <property type="entry name" value="Protein kinase-like (PK-like)"/>
    <property type="match status" value="1"/>
</dbReference>
<dbReference type="SUPFAM" id="SSF50985">
    <property type="entry name" value="RCC1/BLIP-II"/>
    <property type="match status" value="1"/>
</dbReference>
<dbReference type="InterPro" id="IPR009091">
    <property type="entry name" value="RCC1/BLIP-II"/>
</dbReference>
<feature type="compositionally biased region" description="Basic residues" evidence="16">
    <location>
        <begin position="511"/>
        <end position="520"/>
    </location>
</feature>
<feature type="binding site" evidence="15">
    <location>
        <position position="575"/>
    </location>
    <ligand>
        <name>ATP</name>
        <dbReference type="ChEBI" id="CHEBI:30616"/>
    </ligand>
</feature>
<evidence type="ECO:0000256" key="7">
    <source>
        <dbReference type="ARBA" id="ARBA00022741"/>
    </source>
</evidence>
<evidence type="ECO:0000259" key="19">
    <source>
        <dbReference type="PROSITE" id="PS50011"/>
    </source>
</evidence>
<keyword evidence="5 17" id="KW-0812">Transmembrane</keyword>
<dbReference type="CDD" id="cd14066">
    <property type="entry name" value="STKc_IRAK"/>
    <property type="match status" value="1"/>
</dbReference>
<reference evidence="20 21" key="1">
    <citation type="submission" date="2024-04" db="EMBL/GenBank/DDBJ databases">
        <authorList>
            <person name="Fracassetti M."/>
        </authorList>
    </citation>
    <scope>NUCLEOTIDE SEQUENCE [LARGE SCALE GENOMIC DNA]</scope>
</reference>
<evidence type="ECO:0000256" key="8">
    <source>
        <dbReference type="ARBA" id="ARBA00022777"/>
    </source>
</evidence>
<evidence type="ECO:0000256" key="5">
    <source>
        <dbReference type="ARBA" id="ARBA00022692"/>
    </source>
</evidence>
<gene>
    <name evidence="20" type="ORF">LTRI10_LOCUS16550</name>
</gene>
<feature type="signal peptide" evidence="18">
    <location>
        <begin position="1"/>
        <end position="31"/>
    </location>
</feature>
<dbReference type="FunFam" id="3.30.200.20:FF:000039">
    <property type="entry name" value="receptor-like protein kinase FERONIA"/>
    <property type="match status" value="1"/>
</dbReference>
<protein>
    <recommendedName>
        <fullName evidence="2">non-specific serine/threonine protein kinase</fullName>
        <ecNumber evidence="2">2.7.11.1</ecNumber>
    </recommendedName>
</protein>
<keyword evidence="12" id="KW-0325">Glycoprotein</keyword>
<keyword evidence="6 18" id="KW-0732">Signal</keyword>
<evidence type="ECO:0000313" key="21">
    <source>
        <dbReference type="Proteomes" id="UP001497516"/>
    </source>
</evidence>
<evidence type="ECO:0000256" key="9">
    <source>
        <dbReference type="ARBA" id="ARBA00022840"/>
    </source>
</evidence>
<dbReference type="PROSITE" id="PS00108">
    <property type="entry name" value="PROTEIN_KINASE_ST"/>
    <property type="match status" value="1"/>
</dbReference>
<keyword evidence="3" id="KW-0723">Serine/threonine-protein kinase</keyword>
<dbReference type="PANTHER" id="PTHR46146:SF3">
    <property type="entry name" value="SERINE_THREONINE-PROTEIN KINASE-LIKE PROTEIN CCR3-RELATED"/>
    <property type="match status" value="1"/>
</dbReference>
<dbReference type="GO" id="GO:0004674">
    <property type="term" value="F:protein serine/threonine kinase activity"/>
    <property type="evidence" value="ECO:0007669"/>
    <property type="project" value="UniProtKB-KW"/>
</dbReference>
<dbReference type="InterPro" id="IPR008271">
    <property type="entry name" value="Ser/Thr_kinase_AS"/>
</dbReference>
<dbReference type="Proteomes" id="UP001497516">
    <property type="component" value="Chromosome 3"/>
</dbReference>
<proteinExistence type="predicted"/>
<evidence type="ECO:0000256" key="3">
    <source>
        <dbReference type="ARBA" id="ARBA00022527"/>
    </source>
</evidence>
<dbReference type="Pfam" id="PF00069">
    <property type="entry name" value="Pkinase"/>
    <property type="match status" value="1"/>
</dbReference>
<dbReference type="AlphaFoldDB" id="A0AAV2DLB1"/>
<sequence>MKNAPSPAFLRPIVAFSAFAVLFCLPLLSHALGSGSTLAVISGSPTACGIVSYQATQSIVCFRPPGAGGGGGGGGYLQPPPPPIVTLQPNISFSSISGGQDFFCGVRSGGYALLCWDTFSPDNNSAIPNQVKRIYFNTSVLLQSVSVGGDRVCSTTAAAGGDSDLDSNSGTVRCWRGDEITRSQLPPSGERFSEISSGYGFSCGISVNGSRIRCWGSQPIAQRIESGFGSMSMLSVQAGGSHVCGVNSTGFVVCRGDNSSGQLNAPLNSPPLEYSQLALGANYSCALRRSNGSVVCWGGDGGLGVNGIEGIFFESIVSGSNFLCGILSNNLSTICWGPGWPSAGSNSNSQLFQVLPLPPILPGPCVESSSCGECGVYGDSQNWCSGSGVICRPCGFNVSTVASSPQEAPSPPFPPSQSPISPPPPSSSTTSLRKGLLSFAIVGSLGAFAGICTVFYCLWTGACLGRKKVHNSVQPTITRAGSNNGGGSNNSNNSGGGITTITSRSSTIRRQSSKAMRRQRSGTSSKHAEPRAEEFTLSELAAATDGFAAENKIGSGSYGIVYRGKLADGREVAIKRGETSKKAKKYQEKESAFESELSFLSRLHHKHLVRLVGYCDDGGDEKLLVYEYMKNGALYDHLHDRNNVENSSSLINSWKIRIRIALDAARGIEYLHNYAVPPIIHRDIKSSNILLDGNWVARVSDFGLSLLGPDPEREYRPTKAAGTVGYIDPEYYSLNVLTAKSDVYGLGVVLLELLTGKRAIFKGDDGEGTPTSIVEYAVARIAGGELWGILDRRVGQPDVNESEAVELVGYTAMHCVRPEGKDRPTMADIVVNLERALVLCEGSHGSISSGTISIVSE</sequence>
<dbReference type="Gene3D" id="3.30.200.20">
    <property type="entry name" value="Phosphorylase Kinase, domain 1"/>
    <property type="match status" value="1"/>
</dbReference>
<evidence type="ECO:0000256" key="1">
    <source>
        <dbReference type="ARBA" id="ARBA00004167"/>
    </source>
</evidence>
<dbReference type="EMBL" id="OZ034816">
    <property type="protein sequence ID" value="CAL1374705.1"/>
    <property type="molecule type" value="Genomic_DNA"/>
</dbReference>
<keyword evidence="11 17" id="KW-0472">Membrane</keyword>
<evidence type="ECO:0000256" key="6">
    <source>
        <dbReference type="ARBA" id="ARBA00022729"/>
    </source>
</evidence>
<dbReference type="Gene3D" id="1.10.510.10">
    <property type="entry name" value="Transferase(Phosphotransferase) domain 1"/>
    <property type="match status" value="1"/>
</dbReference>
<evidence type="ECO:0000256" key="18">
    <source>
        <dbReference type="SAM" id="SignalP"/>
    </source>
</evidence>
<feature type="chain" id="PRO_5043606743" description="non-specific serine/threonine protein kinase" evidence="18">
    <location>
        <begin position="32"/>
        <end position="857"/>
    </location>
</feature>
<feature type="region of interest" description="Disordered" evidence="16">
    <location>
        <begin position="476"/>
        <end position="532"/>
    </location>
</feature>
<dbReference type="InterPro" id="IPR017441">
    <property type="entry name" value="Protein_kinase_ATP_BS"/>
</dbReference>
<evidence type="ECO:0000256" key="16">
    <source>
        <dbReference type="SAM" id="MobiDB-lite"/>
    </source>
</evidence>
<dbReference type="SMART" id="SM00220">
    <property type="entry name" value="S_TKc"/>
    <property type="match status" value="1"/>
</dbReference>
<feature type="compositionally biased region" description="Gly residues" evidence="16">
    <location>
        <begin position="483"/>
        <end position="498"/>
    </location>
</feature>
<keyword evidence="7 15" id="KW-0547">Nucleotide-binding</keyword>
<dbReference type="InterPro" id="IPR000719">
    <property type="entry name" value="Prot_kinase_dom"/>
</dbReference>
<keyword evidence="8" id="KW-0418">Kinase</keyword>
<feature type="domain" description="Protein kinase" evidence="19">
    <location>
        <begin position="547"/>
        <end position="838"/>
    </location>
</feature>
<organism evidence="20 21">
    <name type="scientific">Linum trigynum</name>
    <dbReference type="NCBI Taxonomy" id="586398"/>
    <lineage>
        <taxon>Eukaryota</taxon>
        <taxon>Viridiplantae</taxon>
        <taxon>Streptophyta</taxon>
        <taxon>Embryophyta</taxon>
        <taxon>Tracheophyta</taxon>
        <taxon>Spermatophyta</taxon>
        <taxon>Magnoliopsida</taxon>
        <taxon>eudicotyledons</taxon>
        <taxon>Gunneridae</taxon>
        <taxon>Pentapetalae</taxon>
        <taxon>rosids</taxon>
        <taxon>fabids</taxon>
        <taxon>Malpighiales</taxon>
        <taxon>Linaceae</taxon>
        <taxon>Linum</taxon>
    </lineage>
</organism>
<evidence type="ECO:0000256" key="13">
    <source>
        <dbReference type="ARBA" id="ARBA00047899"/>
    </source>
</evidence>
<evidence type="ECO:0000256" key="12">
    <source>
        <dbReference type="ARBA" id="ARBA00023180"/>
    </source>
</evidence>
<comment type="catalytic activity">
    <reaction evidence="13">
        <text>L-threonyl-[protein] + ATP = O-phospho-L-threonyl-[protein] + ADP + H(+)</text>
        <dbReference type="Rhea" id="RHEA:46608"/>
        <dbReference type="Rhea" id="RHEA-COMP:11060"/>
        <dbReference type="Rhea" id="RHEA-COMP:11605"/>
        <dbReference type="ChEBI" id="CHEBI:15378"/>
        <dbReference type="ChEBI" id="CHEBI:30013"/>
        <dbReference type="ChEBI" id="CHEBI:30616"/>
        <dbReference type="ChEBI" id="CHEBI:61977"/>
        <dbReference type="ChEBI" id="CHEBI:456216"/>
        <dbReference type="EC" id="2.7.11.1"/>
    </reaction>
</comment>
<dbReference type="GO" id="GO:0042803">
    <property type="term" value="F:protein homodimerization activity"/>
    <property type="evidence" value="ECO:0007669"/>
    <property type="project" value="UniProtKB-ARBA"/>
</dbReference>
<comment type="subcellular location">
    <subcellularLocation>
        <location evidence="1">Membrane</location>
        <topology evidence="1">Single-pass membrane protein</topology>
    </subcellularLocation>
</comment>
<evidence type="ECO:0000256" key="17">
    <source>
        <dbReference type="SAM" id="Phobius"/>
    </source>
</evidence>
<dbReference type="PROSITE" id="PS50011">
    <property type="entry name" value="PROTEIN_KINASE_DOM"/>
    <property type="match status" value="1"/>
</dbReference>
<accession>A0AAV2DLB1</accession>
<comment type="catalytic activity">
    <reaction evidence="14">
        <text>L-seryl-[protein] + ATP = O-phospho-L-seryl-[protein] + ADP + H(+)</text>
        <dbReference type="Rhea" id="RHEA:17989"/>
        <dbReference type="Rhea" id="RHEA-COMP:9863"/>
        <dbReference type="Rhea" id="RHEA-COMP:11604"/>
        <dbReference type="ChEBI" id="CHEBI:15378"/>
        <dbReference type="ChEBI" id="CHEBI:29999"/>
        <dbReference type="ChEBI" id="CHEBI:30616"/>
        <dbReference type="ChEBI" id="CHEBI:83421"/>
        <dbReference type="ChEBI" id="CHEBI:456216"/>
        <dbReference type="EC" id="2.7.11.1"/>
    </reaction>
</comment>
<feature type="compositionally biased region" description="Pro residues" evidence="16">
    <location>
        <begin position="408"/>
        <end position="426"/>
    </location>
</feature>
<evidence type="ECO:0000256" key="11">
    <source>
        <dbReference type="ARBA" id="ARBA00023136"/>
    </source>
</evidence>
<evidence type="ECO:0000256" key="14">
    <source>
        <dbReference type="ARBA" id="ARBA00048679"/>
    </source>
</evidence>